<feature type="compositionally biased region" description="Basic residues" evidence="1">
    <location>
        <begin position="1"/>
        <end position="15"/>
    </location>
</feature>
<keyword evidence="3" id="KW-1185">Reference proteome</keyword>
<dbReference type="EMBL" id="ML976664">
    <property type="protein sequence ID" value="KAF1977123.1"/>
    <property type="molecule type" value="Genomic_DNA"/>
</dbReference>
<proteinExistence type="predicted"/>
<sequence length="54" mass="5964">MTGARRTKATIRKPASKPASRSNSSKTASRNTREDSLSRRFPGLLPNLPKKIIL</sequence>
<name>A0A6A5VHQ3_9PLEO</name>
<gene>
    <name evidence="2" type="ORF">BU23DRAFT_551053</name>
</gene>
<dbReference type="Proteomes" id="UP000800036">
    <property type="component" value="Unassembled WGS sequence"/>
</dbReference>
<protein>
    <submittedName>
        <fullName evidence="2">Uncharacterized protein</fullName>
    </submittedName>
</protein>
<reference evidence="2" key="1">
    <citation type="journal article" date="2020" name="Stud. Mycol.">
        <title>101 Dothideomycetes genomes: a test case for predicting lifestyles and emergence of pathogens.</title>
        <authorList>
            <person name="Haridas S."/>
            <person name="Albert R."/>
            <person name="Binder M."/>
            <person name="Bloem J."/>
            <person name="Labutti K."/>
            <person name="Salamov A."/>
            <person name="Andreopoulos B."/>
            <person name="Baker S."/>
            <person name="Barry K."/>
            <person name="Bills G."/>
            <person name="Bluhm B."/>
            <person name="Cannon C."/>
            <person name="Castanera R."/>
            <person name="Culley D."/>
            <person name="Daum C."/>
            <person name="Ezra D."/>
            <person name="Gonzalez J."/>
            <person name="Henrissat B."/>
            <person name="Kuo A."/>
            <person name="Liang C."/>
            <person name="Lipzen A."/>
            <person name="Lutzoni F."/>
            <person name="Magnuson J."/>
            <person name="Mondo S."/>
            <person name="Nolan M."/>
            <person name="Ohm R."/>
            <person name="Pangilinan J."/>
            <person name="Park H.-J."/>
            <person name="Ramirez L."/>
            <person name="Alfaro M."/>
            <person name="Sun H."/>
            <person name="Tritt A."/>
            <person name="Yoshinaga Y."/>
            <person name="Zwiers L.-H."/>
            <person name="Turgeon B."/>
            <person name="Goodwin S."/>
            <person name="Spatafora J."/>
            <person name="Crous P."/>
            <person name="Grigoriev I."/>
        </authorList>
    </citation>
    <scope>NUCLEOTIDE SEQUENCE</scope>
    <source>
        <strain evidence="2">CBS 107.79</strain>
    </source>
</reference>
<evidence type="ECO:0000313" key="3">
    <source>
        <dbReference type="Proteomes" id="UP000800036"/>
    </source>
</evidence>
<evidence type="ECO:0000256" key="1">
    <source>
        <dbReference type="SAM" id="MobiDB-lite"/>
    </source>
</evidence>
<accession>A0A6A5VHQ3</accession>
<evidence type="ECO:0000313" key="2">
    <source>
        <dbReference type="EMBL" id="KAF1977123.1"/>
    </source>
</evidence>
<feature type="compositionally biased region" description="Polar residues" evidence="1">
    <location>
        <begin position="19"/>
        <end position="30"/>
    </location>
</feature>
<organism evidence="2 3">
    <name type="scientific">Bimuria novae-zelandiae CBS 107.79</name>
    <dbReference type="NCBI Taxonomy" id="1447943"/>
    <lineage>
        <taxon>Eukaryota</taxon>
        <taxon>Fungi</taxon>
        <taxon>Dikarya</taxon>
        <taxon>Ascomycota</taxon>
        <taxon>Pezizomycotina</taxon>
        <taxon>Dothideomycetes</taxon>
        <taxon>Pleosporomycetidae</taxon>
        <taxon>Pleosporales</taxon>
        <taxon>Massarineae</taxon>
        <taxon>Didymosphaeriaceae</taxon>
        <taxon>Bimuria</taxon>
    </lineage>
</organism>
<dbReference type="AlphaFoldDB" id="A0A6A5VHQ3"/>
<feature type="region of interest" description="Disordered" evidence="1">
    <location>
        <begin position="1"/>
        <end position="54"/>
    </location>
</feature>